<accession>A0AA48GT24</accession>
<dbReference type="Proteomes" id="UP001238179">
    <property type="component" value="Chromosome"/>
</dbReference>
<reference evidence="2" key="1">
    <citation type="journal article" date="2023" name="Int. J. Syst. Evol. Microbiol.">
        <title>Mesoterricola silvestris gen. nov., sp. nov., Mesoterricola sediminis sp. nov., Geothrix oryzae sp. nov., Geothrix edaphica sp. nov., Geothrix rubra sp. nov., and Geothrix limicola sp. nov., six novel members of Acidobacteriota isolated from soils.</title>
        <authorList>
            <person name="Itoh H."/>
            <person name="Sugisawa Y."/>
            <person name="Mise K."/>
            <person name="Xu Z."/>
            <person name="Kuniyasu M."/>
            <person name="Ushijima N."/>
            <person name="Kawano K."/>
            <person name="Kobayashi E."/>
            <person name="Shiratori Y."/>
            <person name="Masuda Y."/>
            <person name="Senoo K."/>
        </authorList>
    </citation>
    <scope>NUCLEOTIDE SEQUENCE [LARGE SCALE GENOMIC DNA]</scope>
    <source>
        <strain evidence="2">W79</strain>
    </source>
</reference>
<organism evidence="1 2">
    <name type="scientific">Mesoterricola silvestris</name>
    <dbReference type="NCBI Taxonomy" id="2927979"/>
    <lineage>
        <taxon>Bacteria</taxon>
        <taxon>Pseudomonadati</taxon>
        <taxon>Acidobacteriota</taxon>
        <taxon>Holophagae</taxon>
        <taxon>Holophagales</taxon>
        <taxon>Holophagaceae</taxon>
        <taxon>Mesoterricola</taxon>
    </lineage>
</organism>
<proteinExistence type="predicted"/>
<evidence type="ECO:0000313" key="2">
    <source>
        <dbReference type="Proteomes" id="UP001238179"/>
    </source>
</evidence>
<gene>
    <name evidence="1" type="ORF">METEAL_29590</name>
</gene>
<evidence type="ECO:0000313" key="1">
    <source>
        <dbReference type="EMBL" id="BDU73785.1"/>
    </source>
</evidence>
<name>A0AA48GT24_9BACT</name>
<dbReference type="RefSeq" id="WP_316412453.1">
    <property type="nucleotide sequence ID" value="NZ_AP027080.1"/>
</dbReference>
<dbReference type="KEGG" id="msil:METEAL_29590"/>
<sequence>MLALALAASLFLAPPEETPNPIAPVPAAALRSTSAIKGKLTTSEDFKMGGKTITRGQNIYGVKLRPGQSLMAEIRGQRPSLFLITLTDKVQRPIDRQVTRVGGKVILFNRKKENLDFVVVVSGTDSMTDEPYELVLYELDTERALAKD</sequence>
<protein>
    <submittedName>
        <fullName evidence="1">Uncharacterized protein</fullName>
    </submittedName>
</protein>
<dbReference type="EMBL" id="AP027080">
    <property type="protein sequence ID" value="BDU73785.1"/>
    <property type="molecule type" value="Genomic_DNA"/>
</dbReference>
<keyword evidence="2" id="KW-1185">Reference proteome</keyword>
<dbReference type="AlphaFoldDB" id="A0AA48GT24"/>